<dbReference type="Proteomes" id="UP000184130">
    <property type="component" value="Unassembled WGS sequence"/>
</dbReference>
<dbReference type="GO" id="GO:0004519">
    <property type="term" value="F:endonuclease activity"/>
    <property type="evidence" value="ECO:0007669"/>
    <property type="project" value="UniProtKB-KW"/>
</dbReference>
<sequence length="119" mass="13822">MAAHNELGKWGEDKASEYLQHHGYQIIERDWKSGRRDIDIVATDGNEVIFVEVKTRRNSLYGAPEEAVDYRKLQSLRLAINHYIKYRHVNCDVRFDIISVVGTIGLEPKIDHIKDVPLY</sequence>
<dbReference type="OrthoDB" id="9802516at2"/>
<dbReference type="InterPro" id="IPR011335">
    <property type="entry name" value="Restrct_endonuc-II-like"/>
</dbReference>
<name>A0A1M6Y4Q2_XYLRU</name>
<keyword evidence="3" id="KW-0378">Hydrolase</keyword>
<dbReference type="NCBIfam" id="NF009150">
    <property type="entry name" value="PRK12497.1-3"/>
    <property type="match status" value="1"/>
</dbReference>
<keyword evidence="3" id="KW-0540">Nuclease</keyword>
<dbReference type="InterPro" id="IPR003509">
    <property type="entry name" value="UPF0102_YraN-like"/>
</dbReference>
<evidence type="ECO:0000256" key="1">
    <source>
        <dbReference type="ARBA" id="ARBA00006738"/>
    </source>
</evidence>
<protein>
    <recommendedName>
        <fullName evidence="2">UPF0102 protein SAMN05216463_12411</fullName>
    </recommendedName>
</protein>
<dbReference type="SUPFAM" id="SSF52980">
    <property type="entry name" value="Restriction endonuclease-like"/>
    <property type="match status" value="1"/>
</dbReference>
<organism evidence="3 4">
    <name type="scientific">Xylanibacter ruminicola</name>
    <name type="common">Prevotella ruminicola</name>
    <dbReference type="NCBI Taxonomy" id="839"/>
    <lineage>
        <taxon>Bacteria</taxon>
        <taxon>Pseudomonadati</taxon>
        <taxon>Bacteroidota</taxon>
        <taxon>Bacteroidia</taxon>
        <taxon>Bacteroidales</taxon>
        <taxon>Prevotellaceae</taxon>
        <taxon>Xylanibacter</taxon>
    </lineage>
</organism>
<keyword evidence="3" id="KW-0255">Endonuclease</keyword>
<dbReference type="Pfam" id="PF02021">
    <property type="entry name" value="UPF0102"/>
    <property type="match status" value="1"/>
</dbReference>
<dbReference type="PANTHER" id="PTHR34039">
    <property type="entry name" value="UPF0102 PROTEIN YRAN"/>
    <property type="match status" value="1"/>
</dbReference>
<evidence type="ECO:0000313" key="3">
    <source>
        <dbReference type="EMBL" id="SHL12975.1"/>
    </source>
</evidence>
<evidence type="ECO:0000256" key="2">
    <source>
        <dbReference type="HAMAP-Rule" id="MF_00048"/>
    </source>
</evidence>
<evidence type="ECO:0000313" key="4">
    <source>
        <dbReference type="Proteomes" id="UP000184130"/>
    </source>
</evidence>
<dbReference type="PANTHER" id="PTHR34039:SF1">
    <property type="entry name" value="UPF0102 PROTEIN YRAN"/>
    <property type="match status" value="1"/>
</dbReference>
<dbReference type="AlphaFoldDB" id="A0A1M6Y4Q2"/>
<dbReference type="CDD" id="cd20736">
    <property type="entry name" value="PoNe_Nuclease"/>
    <property type="match status" value="1"/>
</dbReference>
<reference evidence="3 4" key="1">
    <citation type="submission" date="2016-11" db="EMBL/GenBank/DDBJ databases">
        <authorList>
            <person name="Jaros S."/>
            <person name="Januszkiewicz K."/>
            <person name="Wedrychowicz H."/>
        </authorList>
    </citation>
    <scope>NUCLEOTIDE SEQUENCE [LARGE SCALE GENOMIC DNA]</scope>
    <source>
        <strain evidence="3 4">KHT3</strain>
    </source>
</reference>
<dbReference type="InterPro" id="IPR011856">
    <property type="entry name" value="tRNA_endonuc-like_dom_sf"/>
</dbReference>
<dbReference type="RefSeq" id="WP_073210758.1">
    <property type="nucleotide sequence ID" value="NZ_FRBD01000024.1"/>
</dbReference>
<dbReference type="EMBL" id="FRBD01000024">
    <property type="protein sequence ID" value="SHL12975.1"/>
    <property type="molecule type" value="Genomic_DNA"/>
</dbReference>
<proteinExistence type="inferred from homology"/>
<comment type="similarity">
    <text evidence="1 2">Belongs to the UPF0102 family.</text>
</comment>
<dbReference type="GO" id="GO:0003676">
    <property type="term" value="F:nucleic acid binding"/>
    <property type="evidence" value="ECO:0007669"/>
    <property type="project" value="InterPro"/>
</dbReference>
<dbReference type="Gene3D" id="3.40.1350.10">
    <property type="match status" value="1"/>
</dbReference>
<accession>A0A1M6Y4Q2</accession>
<gene>
    <name evidence="3" type="ORF">SAMN05216463_12411</name>
</gene>
<dbReference type="HAMAP" id="MF_00048">
    <property type="entry name" value="UPF0102"/>
    <property type="match status" value="1"/>
</dbReference>